<name>A0A9P8QP67_9HYPO</name>
<feature type="compositionally biased region" description="Polar residues" evidence="1">
    <location>
        <begin position="303"/>
        <end position="313"/>
    </location>
</feature>
<protein>
    <submittedName>
        <fullName evidence="2">Uncharacterized protein</fullName>
    </submittedName>
</protein>
<dbReference type="Proteomes" id="UP000827724">
    <property type="component" value="Unassembled WGS sequence"/>
</dbReference>
<gene>
    <name evidence="2" type="ORF">Trco_005816</name>
</gene>
<keyword evidence="3" id="KW-1185">Reference proteome</keyword>
<proteinExistence type="predicted"/>
<dbReference type="AlphaFoldDB" id="A0A9P8QP67"/>
<sequence>MTLQNDVEGELWDLKVAERRKILINHFGRRMSQRKGASRRLQAVMRLANDNPFVPPAEASDGHGSGETLRRFLNSACRKHGYRALHLDLLGFMSIKVSNDFRGEPLGSVPMPPTAEPADNVSLDAKKGSLVLYESDVPDEFGRITSWLWLKICRPLASYEQPRHFPAPDMSEEQEAWTIVAIPKSQIETLEEAWQPCHAPDEMTSGGYIMESVMPRHARQERAYPQRKRRALAFRYSRDGVPGMATSKKPGDVDSALLGFRNDLDEMHWDTVQAAMKTNSCLVYALSKPGADWIGVAPEQPEQPMQSDSQGNSGKRAGAHASRRTKRSSGVRRSSSLKHEVHSEDC</sequence>
<dbReference type="OrthoDB" id="5102470at2759"/>
<reference evidence="2" key="1">
    <citation type="submission" date="2021-08" db="EMBL/GenBank/DDBJ databases">
        <title>Chromosome-Level Trichoderma cornu-damae using Hi-C Data.</title>
        <authorList>
            <person name="Kim C.S."/>
        </authorList>
    </citation>
    <scope>NUCLEOTIDE SEQUENCE</scope>
    <source>
        <strain evidence="2">KA19-0412C</strain>
    </source>
</reference>
<evidence type="ECO:0000313" key="3">
    <source>
        <dbReference type="Proteomes" id="UP000827724"/>
    </source>
</evidence>
<feature type="compositionally biased region" description="Basic and acidic residues" evidence="1">
    <location>
        <begin position="337"/>
        <end position="346"/>
    </location>
</feature>
<evidence type="ECO:0000313" key="2">
    <source>
        <dbReference type="EMBL" id="KAH6606663.1"/>
    </source>
</evidence>
<comment type="caution">
    <text evidence="2">The sequence shown here is derived from an EMBL/GenBank/DDBJ whole genome shotgun (WGS) entry which is preliminary data.</text>
</comment>
<feature type="region of interest" description="Disordered" evidence="1">
    <location>
        <begin position="295"/>
        <end position="346"/>
    </location>
</feature>
<organism evidence="2 3">
    <name type="scientific">Trichoderma cornu-damae</name>
    <dbReference type="NCBI Taxonomy" id="654480"/>
    <lineage>
        <taxon>Eukaryota</taxon>
        <taxon>Fungi</taxon>
        <taxon>Dikarya</taxon>
        <taxon>Ascomycota</taxon>
        <taxon>Pezizomycotina</taxon>
        <taxon>Sordariomycetes</taxon>
        <taxon>Hypocreomycetidae</taxon>
        <taxon>Hypocreales</taxon>
        <taxon>Hypocreaceae</taxon>
        <taxon>Trichoderma</taxon>
    </lineage>
</organism>
<accession>A0A9P8QP67</accession>
<feature type="compositionally biased region" description="Basic residues" evidence="1">
    <location>
        <begin position="317"/>
        <end position="330"/>
    </location>
</feature>
<evidence type="ECO:0000256" key="1">
    <source>
        <dbReference type="SAM" id="MobiDB-lite"/>
    </source>
</evidence>
<dbReference type="EMBL" id="JAIWOZ010000004">
    <property type="protein sequence ID" value="KAH6606663.1"/>
    <property type="molecule type" value="Genomic_DNA"/>
</dbReference>